<feature type="transmembrane region" description="Helical" evidence="1">
    <location>
        <begin position="318"/>
        <end position="337"/>
    </location>
</feature>
<dbReference type="Pfam" id="PF10131">
    <property type="entry name" value="PTPS_related"/>
    <property type="match status" value="1"/>
</dbReference>
<proteinExistence type="predicted"/>
<evidence type="ECO:0000259" key="2">
    <source>
        <dbReference type="Pfam" id="PF10131"/>
    </source>
</evidence>
<protein>
    <recommendedName>
        <fullName evidence="2">Membrane protein 6-pyruvoyl-tetrahydropterin synthase-related domain-containing protein</fullName>
    </recommendedName>
</protein>
<dbReference type="Gene3D" id="3.40.50.880">
    <property type="match status" value="1"/>
</dbReference>
<keyword evidence="1" id="KW-0812">Transmembrane</keyword>
<name>A0A1F7YI23_9BACT</name>
<evidence type="ECO:0000313" key="4">
    <source>
        <dbReference type="Proteomes" id="UP000178851"/>
    </source>
</evidence>
<feature type="transmembrane region" description="Helical" evidence="1">
    <location>
        <begin position="66"/>
        <end position="87"/>
    </location>
</feature>
<evidence type="ECO:0000256" key="1">
    <source>
        <dbReference type="SAM" id="Phobius"/>
    </source>
</evidence>
<dbReference type="InterPro" id="IPR029062">
    <property type="entry name" value="Class_I_gatase-like"/>
</dbReference>
<evidence type="ECO:0000313" key="3">
    <source>
        <dbReference type="EMBL" id="OGM27004.1"/>
    </source>
</evidence>
<reference evidence="3 4" key="1">
    <citation type="journal article" date="2016" name="Nat. Commun.">
        <title>Thousands of microbial genomes shed light on interconnected biogeochemical processes in an aquifer system.</title>
        <authorList>
            <person name="Anantharaman K."/>
            <person name="Brown C.T."/>
            <person name="Hug L.A."/>
            <person name="Sharon I."/>
            <person name="Castelle C.J."/>
            <person name="Probst A.J."/>
            <person name="Thomas B.C."/>
            <person name="Singh A."/>
            <person name="Wilkins M.J."/>
            <person name="Karaoz U."/>
            <person name="Brodie E.L."/>
            <person name="Williams K.H."/>
            <person name="Hubbard S.S."/>
            <person name="Banfield J.F."/>
        </authorList>
    </citation>
    <scope>NUCLEOTIDE SEQUENCE [LARGE SCALE GENOMIC DNA]</scope>
</reference>
<feature type="transmembrane region" description="Helical" evidence="1">
    <location>
        <begin position="293"/>
        <end position="311"/>
    </location>
</feature>
<accession>A0A1F7YI23</accession>
<feature type="transmembrane region" description="Helical" evidence="1">
    <location>
        <begin position="196"/>
        <end position="213"/>
    </location>
</feature>
<feature type="transmembrane region" description="Helical" evidence="1">
    <location>
        <begin position="99"/>
        <end position="119"/>
    </location>
</feature>
<dbReference type="Proteomes" id="UP000178851">
    <property type="component" value="Unassembled WGS sequence"/>
</dbReference>
<dbReference type="EMBL" id="MGGI01000009">
    <property type="protein sequence ID" value="OGM27004.1"/>
    <property type="molecule type" value="Genomic_DNA"/>
</dbReference>
<feature type="transmembrane region" description="Helical" evidence="1">
    <location>
        <begin position="225"/>
        <end position="244"/>
    </location>
</feature>
<feature type="transmembrane region" description="Helical" evidence="1">
    <location>
        <begin position="897"/>
        <end position="917"/>
    </location>
</feature>
<keyword evidence="1" id="KW-0472">Membrane</keyword>
<feature type="transmembrane region" description="Helical" evidence="1">
    <location>
        <begin position="381"/>
        <end position="405"/>
    </location>
</feature>
<dbReference type="SUPFAM" id="SSF52317">
    <property type="entry name" value="Class I glutamine amidotransferase-like"/>
    <property type="match status" value="1"/>
</dbReference>
<feature type="domain" description="Membrane protein 6-pyruvoyl-tetrahydropterin synthase-related" evidence="2">
    <location>
        <begin position="78"/>
        <end position="235"/>
    </location>
</feature>
<sequence length="946" mass="107586">MSKVISKIITIILHTSAIFVIILAFWPMAKWYFDAKPLWGVDFFYTATLTNLIKTNFAFPSLGWNYIWFTGSPVLSSFPILHYYLILPLTFFLDLLSSIKIWMLASLFLYFSGLYACFYKLSKNIIFSAILAIAGVYSVGVYGTLMWGGSLPNHATQAFYPWVIYFIIAFLRGRNYKNLLAAGVLGGLSILGHPQIFIAYVLPTVSIILIFSLGSSQLTKRIRDLIVFVAISLAIGMPVLFFTFNASFLKTLIITDSFKVAASTFNTDSKTSEEIAAFHRQQSLRIYTDTNTAVFIILALSFVFYLFRVLVRRKFDTVFSVFPFLLLTIYFVIYIWLFSVGISIYHGGWYRLFWATPFWLGLLGSVFWGEGEKTFKDRPGLNWKILVFSASTLLAGLSIPLIIIFSQGIKEKIVLRSNPSSAFPDVLSLRTGKSFDLLKKELVPAWINSENTDYRLYSGDQTINIWWNTLMKMPLARGYFDPPLAKSRGFTFWLDAALSKDNKSDKDQLEAVFDYPSDIAFNNTLFLLDWYSVKFVEAGPSPATVTSLPLRLMGDDYIKNRQEIDFNNERFTRANQILNFYELKDDLVSPIISATNSPVIGIFATDEGYETIIRAIADANLASKNLIPVKLGNFLDNIDKSEFNTFDALILYDYKYKNEKSSFANLEKFVLRGGKVFIDTGVENPESQSSNLPEIFPFDSLSRNPLGSDWNIETSDDELVKDVDFTLFSPPIFDKDQWNFSYPSSLITKPGSNVVLKNHGKVLLVTNKVGKGEIVWSGINLPYHVSRFHNPEEVKFFTNIVNYLMPSINNHEPAVYQSKFVSSQKRVISTKGVKGVLFKEQNYPGWSASLKSKDYSLSTKVYSAGPAYPGFMYASIPEDIRNTSFVLTFNYKGSLPAWFFSILSLVIIVFISELLLFHGKILGRLLKHLYSTTHKKVKRWWVKEDE</sequence>
<keyword evidence="1" id="KW-1133">Transmembrane helix</keyword>
<gene>
    <name evidence="3" type="ORF">A2627_02445</name>
</gene>
<organism evidence="3 4">
    <name type="scientific">Candidatus Woesebacteria bacterium RIFCSPHIGHO2_01_FULL_39_28</name>
    <dbReference type="NCBI Taxonomy" id="1802496"/>
    <lineage>
        <taxon>Bacteria</taxon>
        <taxon>Candidatus Woeseibacteriota</taxon>
    </lineage>
</organism>
<dbReference type="InterPro" id="IPR018776">
    <property type="entry name" value="Membrane_prot_PTPS-rel_domain"/>
</dbReference>
<feature type="transmembrane region" description="Helical" evidence="1">
    <location>
        <begin position="125"/>
        <end position="147"/>
    </location>
</feature>
<comment type="caution">
    <text evidence="3">The sequence shown here is derived from an EMBL/GenBank/DDBJ whole genome shotgun (WGS) entry which is preliminary data.</text>
</comment>
<feature type="transmembrane region" description="Helical" evidence="1">
    <location>
        <begin position="12"/>
        <end position="33"/>
    </location>
</feature>
<feature type="transmembrane region" description="Helical" evidence="1">
    <location>
        <begin position="349"/>
        <end position="369"/>
    </location>
</feature>
<dbReference type="AlphaFoldDB" id="A0A1F7YI23"/>